<organism evidence="2 3">
    <name type="scientific">Helcococcus kunzii ATCC 51366</name>
    <dbReference type="NCBI Taxonomy" id="883114"/>
    <lineage>
        <taxon>Bacteria</taxon>
        <taxon>Bacillati</taxon>
        <taxon>Bacillota</taxon>
        <taxon>Tissierellia</taxon>
        <taxon>Tissierellales</taxon>
        <taxon>Peptoniphilaceae</taxon>
        <taxon>Helcococcus</taxon>
    </lineage>
</organism>
<dbReference type="InterPro" id="IPR011009">
    <property type="entry name" value="Kinase-like_dom_sf"/>
</dbReference>
<evidence type="ECO:0000313" key="2">
    <source>
        <dbReference type="EMBL" id="EHR35079.1"/>
    </source>
</evidence>
<dbReference type="Gene3D" id="1.10.510.10">
    <property type="entry name" value="Transferase(Phosphotransferase) domain 1"/>
    <property type="match status" value="1"/>
</dbReference>
<name>H3NME4_9FIRM</name>
<dbReference type="InterPro" id="IPR000719">
    <property type="entry name" value="Prot_kinase_dom"/>
</dbReference>
<evidence type="ECO:0000313" key="3">
    <source>
        <dbReference type="Proteomes" id="UP000004191"/>
    </source>
</evidence>
<dbReference type="AlphaFoldDB" id="H3NME4"/>
<dbReference type="Pfam" id="PF25816">
    <property type="entry name" value="RamC_N"/>
    <property type="match status" value="1"/>
</dbReference>
<dbReference type="Pfam" id="PF05147">
    <property type="entry name" value="LANC_like"/>
    <property type="match status" value="1"/>
</dbReference>
<gene>
    <name evidence="2" type="ORF">HMPREF9709_00505</name>
</gene>
<dbReference type="eggNOG" id="COG0515">
    <property type="taxonomic scope" value="Bacteria"/>
</dbReference>
<dbReference type="SUPFAM" id="SSF158745">
    <property type="entry name" value="LanC-like"/>
    <property type="match status" value="2"/>
</dbReference>
<protein>
    <recommendedName>
        <fullName evidence="1">Protein kinase domain-containing protein</fullName>
    </recommendedName>
</protein>
<dbReference type="Gene3D" id="1.50.10.20">
    <property type="match status" value="1"/>
</dbReference>
<dbReference type="EMBL" id="AGEI01000013">
    <property type="protein sequence ID" value="EHR35079.1"/>
    <property type="molecule type" value="Genomic_DNA"/>
</dbReference>
<keyword evidence="3" id="KW-1185">Reference proteome</keyword>
<dbReference type="InterPro" id="IPR007822">
    <property type="entry name" value="LANC-like"/>
</dbReference>
<accession>H3NME4</accession>
<dbReference type="PANTHER" id="PTHR44167">
    <property type="entry name" value="OVARIAN-SPECIFIC SERINE/THREONINE-PROTEIN KINASE LOK-RELATED"/>
    <property type="match status" value="1"/>
</dbReference>
<dbReference type="Pfam" id="PF00069">
    <property type="entry name" value="Pkinase"/>
    <property type="match status" value="1"/>
</dbReference>
<dbReference type="OrthoDB" id="9148343at2"/>
<dbReference type="Proteomes" id="UP000004191">
    <property type="component" value="Unassembled WGS sequence"/>
</dbReference>
<dbReference type="PANTHER" id="PTHR44167:SF24">
    <property type="entry name" value="SERINE_THREONINE-PROTEIN KINASE CHK2"/>
    <property type="match status" value="1"/>
</dbReference>
<comment type="caution">
    <text evidence="2">The sequence shown here is derived from an EMBL/GenBank/DDBJ whole genome shotgun (WGS) entry which is preliminary data.</text>
</comment>
<dbReference type="GO" id="GO:0004674">
    <property type="term" value="F:protein serine/threonine kinase activity"/>
    <property type="evidence" value="ECO:0007669"/>
    <property type="project" value="TreeGrafter"/>
</dbReference>
<feature type="domain" description="Protein kinase" evidence="1">
    <location>
        <begin position="226"/>
        <end position="502"/>
    </location>
</feature>
<dbReference type="PROSITE" id="PS50011">
    <property type="entry name" value="PROTEIN_KINASE_DOM"/>
    <property type="match status" value="1"/>
</dbReference>
<sequence>MSDYRKVYHKHCGNNKFYINKKYNGEEKLFEKIKNMFNWNNTYSIKKFPWRIIHFNENVSRKITAGWKIHISSTKENYMEVLYKSIKYLINNRIDFKFISSENGYLYINSKQISTVSSGKFITIYPREHEFLKVIEDLYYILEGYNGSYILTDQAYKDSKIVFYRFGEHYPINTINKFGNIENIILTYNGEFDKDIREPYYKEYDWTEKYNFEYDENEISNLINKYDIKEIISSGGAMTSFLGYNRINGDKCFIKEARQFSGLDDKNKYSQYRIRKEYEYLNNLSGKNYVPVVIDFIEEGGNSYLVEEFIEGQNLIQWLNLNNFLFKPYKTEEYIYQYIKRIDKILQNIVNIFIDLDKNDIYINDISPNNIIICDNDDVKIIDFEYAYSKNSDDIANVFTPGYDSKLYSHYREKELDKFRKIILFLFFPFTNMYDLNEDKFKEIILWFYKNYSKYLNNFIKKVLKMLIVNDLPEFLDYIIYDDNKIKFSFVNIRDKINNALIKTSFNEIINNASFEESNEYIFPSDVEVFYTNKFGLKVGALGVLWGLDYLSNSNQYLNNVQIKDFIRKSVNYCIAGIINNIYPQKGLDVGYYGMALALLELGKIDSAKYILNIANSLDYEYNNTMSYGNSGQLITNIKFYNVTKNKVYKDTSDLLGKHLINSLLPIEYTGIGEGNTGIALALFYYFLLTKDITLLEIIESKYKLDIDKFDYYNYYHNNFQFLNTKYEEKKLMFSPYVYDGTAGIGMLLVRLYIVTKKRDYYEELIRIIKFMDIEVTYMATYSKGLSGILDFLLDCLYVVEDYDVLDFLINLIKRVSNSIMLFYSKENKLFLGEQLFRLSTDLYSGSLGIIIVLKRYIRLIEEKILEPSFFFYLDKDFNIFSDKKIYFNF</sequence>
<dbReference type="InterPro" id="IPR057929">
    <property type="entry name" value="RamC_N"/>
</dbReference>
<dbReference type="SUPFAM" id="SSF56112">
    <property type="entry name" value="Protein kinase-like (PK-like)"/>
    <property type="match status" value="1"/>
</dbReference>
<dbReference type="GeneID" id="96998519"/>
<dbReference type="HOGENOM" id="CLU_014914_0_0_9"/>
<dbReference type="SMART" id="SM00220">
    <property type="entry name" value="S_TKc"/>
    <property type="match status" value="1"/>
</dbReference>
<dbReference type="RefSeq" id="WP_005397669.1">
    <property type="nucleotide sequence ID" value="NZ_JH601088.1"/>
</dbReference>
<evidence type="ECO:0000259" key="1">
    <source>
        <dbReference type="PROSITE" id="PS50011"/>
    </source>
</evidence>
<dbReference type="GO" id="GO:0005524">
    <property type="term" value="F:ATP binding"/>
    <property type="evidence" value="ECO:0007669"/>
    <property type="project" value="InterPro"/>
</dbReference>
<reference evidence="2 3" key="1">
    <citation type="submission" date="2012-01" db="EMBL/GenBank/DDBJ databases">
        <title>The Genome Sequence of Helcococcus kunzii ATCC 51366.</title>
        <authorList>
            <consortium name="The Broad Institute Genome Sequencing Platform"/>
            <person name="Earl A."/>
            <person name="Ward D."/>
            <person name="Feldgarden M."/>
            <person name="Gevers D."/>
            <person name="Huys G."/>
            <person name="Young S.K."/>
            <person name="Zeng Q."/>
            <person name="Gargeya S."/>
            <person name="Fitzgerald M."/>
            <person name="Haas B."/>
            <person name="Abouelleil A."/>
            <person name="Alvarado L."/>
            <person name="Arachchi H.M."/>
            <person name="Berlin A."/>
            <person name="Chapman S.B."/>
            <person name="Gearin G."/>
            <person name="Goldberg J."/>
            <person name="Griggs A."/>
            <person name="Gujja S."/>
            <person name="Hansen M."/>
            <person name="Heiman D."/>
            <person name="Howarth C."/>
            <person name="Larimer J."/>
            <person name="Lui A."/>
            <person name="MacDonald P.J.P."/>
            <person name="McCowen C."/>
            <person name="Montmayeur A."/>
            <person name="Murphy C."/>
            <person name="Neiman D."/>
            <person name="Pearson M."/>
            <person name="Priest M."/>
            <person name="Roberts A."/>
            <person name="Saif S."/>
            <person name="Shea T."/>
            <person name="Sisk P."/>
            <person name="Stolte C."/>
            <person name="Sykes S."/>
            <person name="Wortman J."/>
            <person name="Nusbaum C."/>
            <person name="Birren B."/>
        </authorList>
    </citation>
    <scope>NUCLEOTIDE SEQUENCE [LARGE SCALE GENOMIC DNA]</scope>
    <source>
        <strain evidence="2 3">ATCC 51366</strain>
    </source>
</reference>
<dbReference type="STRING" id="883114.HMPREF9709_00505"/>
<dbReference type="GO" id="GO:0031179">
    <property type="term" value="P:peptide modification"/>
    <property type="evidence" value="ECO:0007669"/>
    <property type="project" value="InterPro"/>
</dbReference>
<proteinExistence type="predicted"/>